<feature type="signal peptide" evidence="2">
    <location>
        <begin position="1"/>
        <end position="30"/>
    </location>
</feature>
<name>A0A7W7T660_9PSEU</name>
<dbReference type="Proteomes" id="UP000542674">
    <property type="component" value="Unassembled WGS sequence"/>
</dbReference>
<sequence length="218" mass="23169">MSTPVPRPLRAALALLGLAVVIALAPAAVADPTAGTPGLAEIASTPTMWTPPSSSSTTPPPTSSSVPSSTMPPVPDENIARGGVAQASSTFPGYSAAKVNDGDTATTLGGDHSWANAEGRSPTTNPEWVFVRWSEQRSVGRIVVYTSDGYPLRDFDVQVLHESGGWWDTVRTYNYNTSSKVSLWFAPRKTVGVKILAKVGPSHQPIYTRVNEIQVFAY</sequence>
<dbReference type="EMBL" id="JACHJS010000001">
    <property type="protein sequence ID" value="MBB4967255.1"/>
    <property type="molecule type" value="Genomic_DNA"/>
</dbReference>
<keyword evidence="2" id="KW-0732">Signal</keyword>
<reference evidence="3 4" key="1">
    <citation type="submission" date="2020-08" db="EMBL/GenBank/DDBJ databases">
        <title>Sequencing the genomes of 1000 actinobacteria strains.</title>
        <authorList>
            <person name="Klenk H.-P."/>
        </authorList>
    </citation>
    <scope>NUCLEOTIDE SEQUENCE [LARGE SCALE GENOMIC DNA]</scope>
    <source>
        <strain evidence="3 4">DSM 45084</strain>
    </source>
</reference>
<dbReference type="RefSeq" id="WP_184671804.1">
    <property type="nucleotide sequence ID" value="NZ_BAABAI010000009.1"/>
</dbReference>
<evidence type="ECO:0000256" key="2">
    <source>
        <dbReference type="SAM" id="SignalP"/>
    </source>
</evidence>
<keyword evidence="4" id="KW-1185">Reference proteome</keyword>
<evidence type="ECO:0008006" key="5">
    <source>
        <dbReference type="Google" id="ProtNLM"/>
    </source>
</evidence>
<dbReference type="AlphaFoldDB" id="A0A7W7T660"/>
<gene>
    <name evidence="3" type="ORF">F4559_004614</name>
</gene>
<dbReference type="InterPro" id="IPR008979">
    <property type="entry name" value="Galactose-bd-like_sf"/>
</dbReference>
<dbReference type="SUPFAM" id="SSF49785">
    <property type="entry name" value="Galactose-binding domain-like"/>
    <property type="match status" value="1"/>
</dbReference>
<evidence type="ECO:0000256" key="1">
    <source>
        <dbReference type="SAM" id="MobiDB-lite"/>
    </source>
</evidence>
<accession>A0A7W7T660</accession>
<dbReference type="Gene3D" id="2.60.120.260">
    <property type="entry name" value="Galactose-binding domain-like"/>
    <property type="match status" value="1"/>
</dbReference>
<feature type="chain" id="PRO_5031014637" description="F5/8 type C domain-containing protein" evidence="2">
    <location>
        <begin position="31"/>
        <end position="218"/>
    </location>
</feature>
<protein>
    <recommendedName>
        <fullName evidence="5">F5/8 type C domain-containing protein</fullName>
    </recommendedName>
</protein>
<evidence type="ECO:0000313" key="3">
    <source>
        <dbReference type="EMBL" id="MBB4967255.1"/>
    </source>
</evidence>
<feature type="region of interest" description="Disordered" evidence="1">
    <location>
        <begin position="40"/>
        <end position="80"/>
    </location>
</feature>
<organism evidence="3 4">
    <name type="scientific">Saccharothrix violaceirubra</name>
    <dbReference type="NCBI Taxonomy" id="413306"/>
    <lineage>
        <taxon>Bacteria</taxon>
        <taxon>Bacillati</taxon>
        <taxon>Actinomycetota</taxon>
        <taxon>Actinomycetes</taxon>
        <taxon>Pseudonocardiales</taxon>
        <taxon>Pseudonocardiaceae</taxon>
        <taxon>Saccharothrix</taxon>
    </lineage>
</organism>
<feature type="compositionally biased region" description="Low complexity" evidence="1">
    <location>
        <begin position="44"/>
        <end position="69"/>
    </location>
</feature>
<proteinExistence type="predicted"/>
<comment type="caution">
    <text evidence="3">The sequence shown here is derived from an EMBL/GenBank/DDBJ whole genome shotgun (WGS) entry which is preliminary data.</text>
</comment>
<evidence type="ECO:0000313" key="4">
    <source>
        <dbReference type="Proteomes" id="UP000542674"/>
    </source>
</evidence>